<evidence type="ECO:0000256" key="8">
    <source>
        <dbReference type="SAM" id="MobiDB-lite"/>
    </source>
</evidence>
<dbReference type="EMBL" id="KV875094">
    <property type="protein sequence ID" value="OIW33406.1"/>
    <property type="molecule type" value="Genomic_DNA"/>
</dbReference>
<keyword evidence="7" id="KW-0813">Transport</keyword>
<organism evidence="9 10">
    <name type="scientific">Coniochaeta ligniaria NRRL 30616</name>
    <dbReference type="NCBI Taxonomy" id="1408157"/>
    <lineage>
        <taxon>Eukaryota</taxon>
        <taxon>Fungi</taxon>
        <taxon>Dikarya</taxon>
        <taxon>Ascomycota</taxon>
        <taxon>Pezizomycotina</taxon>
        <taxon>Sordariomycetes</taxon>
        <taxon>Sordariomycetidae</taxon>
        <taxon>Coniochaetales</taxon>
        <taxon>Coniochaetaceae</taxon>
        <taxon>Coniochaeta</taxon>
    </lineage>
</organism>
<feature type="transmembrane region" description="Helical" evidence="7">
    <location>
        <begin position="292"/>
        <end position="314"/>
    </location>
</feature>
<dbReference type="GO" id="GO:0005789">
    <property type="term" value="C:endoplasmic reticulum membrane"/>
    <property type="evidence" value="ECO:0007669"/>
    <property type="project" value="UniProtKB-SubCell"/>
</dbReference>
<dbReference type="GO" id="GO:0000139">
    <property type="term" value="C:Golgi membrane"/>
    <property type="evidence" value="ECO:0007669"/>
    <property type="project" value="UniProtKB-SubCell"/>
</dbReference>
<keyword evidence="7" id="KW-0333">Golgi apparatus</keyword>
<gene>
    <name evidence="9" type="ORF">CONLIGDRAFT_569119</name>
</gene>
<feature type="transmembrane region" description="Helical" evidence="7">
    <location>
        <begin position="167"/>
        <end position="187"/>
    </location>
</feature>
<dbReference type="AlphaFoldDB" id="A0A1J7J0W6"/>
<accession>A0A1J7J0W6</accession>
<feature type="transmembrane region" description="Helical" evidence="7">
    <location>
        <begin position="76"/>
        <end position="97"/>
    </location>
</feature>
<keyword evidence="7" id="KW-0762">Sugar transport</keyword>
<comment type="subunit">
    <text evidence="3 7">Homooligomer.</text>
</comment>
<evidence type="ECO:0000256" key="3">
    <source>
        <dbReference type="ARBA" id="ARBA00011182"/>
    </source>
</evidence>
<keyword evidence="4 7" id="KW-0812">Transmembrane</keyword>
<feature type="transmembrane region" description="Helical" evidence="7">
    <location>
        <begin position="194"/>
        <end position="212"/>
    </location>
</feature>
<dbReference type="InterPro" id="IPR050186">
    <property type="entry name" value="TPT_transporter"/>
</dbReference>
<keyword evidence="7" id="KW-0968">Cytoplasmic vesicle</keyword>
<evidence type="ECO:0000256" key="4">
    <source>
        <dbReference type="ARBA" id="ARBA00022692"/>
    </source>
</evidence>
<feature type="transmembrane region" description="Helical" evidence="7">
    <location>
        <begin position="103"/>
        <end position="121"/>
    </location>
</feature>
<evidence type="ECO:0000313" key="9">
    <source>
        <dbReference type="EMBL" id="OIW33406.1"/>
    </source>
</evidence>
<sequence>MSSDHSRAERAGSFSSSSAETAINPENEKLARLDQSEDGLEKQGDLEVGDDREDDGLLPQETEKPEPPKSTFKSSFIWMIVNTLATIGIVFTNKAIFSDPSLKLAQLTFAAFHFFITWLTLYTLSRPKFAFFVPRRTSIREIAPLSIAMSLNVILPNLSLAFSTVTFYQVARILLTPTVALMNFVLYKSTLPRNAVLALIPACAGVGMVSYYDSLPTSDVNIKTTTGLGVIFAFAGIFASSLYTVWIASYHRKLQMSSMQLLFNQAPVSAFLLLYVIPFVDTFPVWSEVPVNRWVMIMMSGLFASLINISQFFIIAQTGPVSSTVVGHVKTCTIVALGWMMSGRAIGDKSIVGVLVALGGIVAYSVVMLKEKSRQAK</sequence>
<comment type="function">
    <text evidence="1 7">Involved in the import of GDP-mannose from the cytoplasm into the Golgi lumen.</text>
</comment>
<keyword evidence="6 7" id="KW-0472">Membrane</keyword>
<dbReference type="GO" id="GO:0030659">
    <property type="term" value="C:cytoplasmic vesicle membrane"/>
    <property type="evidence" value="ECO:0007669"/>
    <property type="project" value="UniProtKB-SubCell"/>
</dbReference>
<dbReference type="PANTHER" id="PTHR11132">
    <property type="entry name" value="SOLUTE CARRIER FAMILY 35"/>
    <property type="match status" value="1"/>
</dbReference>
<evidence type="ECO:0000256" key="5">
    <source>
        <dbReference type="ARBA" id="ARBA00022989"/>
    </source>
</evidence>
<feature type="compositionally biased region" description="Basic and acidic residues" evidence="8">
    <location>
        <begin position="1"/>
        <end position="10"/>
    </location>
</feature>
<evidence type="ECO:0000256" key="7">
    <source>
        <dbReference type="RuleBase" id="RU367097"/>
    </source>
</evidence>
<feature type="transmembrane region" description="Helical" evidence="7">
    <location>
        <begin position="321"/>
        <end position="339"/>
    </location>
</feature>
<feature type="transmembrane region" description="Helical" evidence="7">
    <location>
        <begin position="261"/>
        <end position="280"/>
    </location>
</feature>
<evidence type="ECO:0000313" key="10">
    <source>
        <dbReference type="Proteomes" id="UP000182658"/>
    </source>
</evidence>
<dbReference type="InParanoid" id="A0A1J7J0W6"/>
<dbReference type="OrthoDB" id="5547497at2759"/>
<keyword evidence="5 7" id="KW-1133">Transmembrane helix</keyword>
<proteinExistence type="inferred from homology"/>
<feature type="region of interest" description="Disordered" evidence="8">
    <location>
        <begin position="1"/>
        <end position="70"/>
    </location>
</feature>
<evidence type="ECO:0000256" key="6">
    <source>
        <dbReference type="ARBA" id="ARBA00023136"/>
    </source>
</evidence>
<keyword evidence="7" id="KW-0256">Endoplasmic reticulum</keyword>
<comment type="similarity">
    <text evidence="2 7">Belongs to the TPT transporter family. SLC35D subfamily.</text>
</comment>
<dbReference type="Proteomes" id="UP000182658">
    <property type="component" value="Unassembled WGS sequence"/>
</dbReference>
<dbReference type="STRING" id="1408157.A0A1J7J0W6"/>
<feature type="compositionally biased region" description="Basic and acidic residues" evidence="8">
    <location>
        <begin position="26"/>
        <end position="45"/>
    </location>
</feature>
<reference evidence="9 10" key="1">
    <citation type="submission" date="2016-10" db="EMBL/GenBank/DDBJ databases">
        <title>Draft genome sequence of Coniochaeta ligniaria NRRL30616, a lignocellulolytic fungus for bioabatement of inhibitors in plant biomass hydrolysates.</title>
        <authorList>
            <consortium name="DOE Joint Genome Institute"/>
            <person name="Jimenez D.J."/>
            <person name="Hector R.E."/>
            <person name="Riley R."/>
            <person name="Sun H."/>
            <person name="Grigoriev I.V."/>
            <person name="Van Elsas J.D."/>
            <person name="Nichols N.N."/>
        </authorList>
    </citation>
    <scope>NUCLEOTIDE SEQUENCE [LARGE SCALE GENOMIC DNA]</scope>
    <source>
        <strain evidence="9 10">NRRL 30616</strain>
    </source>
</reference>
<evidence type="ECO:0000256" key="1">
    <source>
        <dbReference type="ARBA" id="ARBA00003420"/>
    </source>
</evidence>
<feature type="compositionally biased region" description="Acidic residues" evidence="8">
    <location>
        <begin position="47"/>
        <end position="56"/>
    </location>
</feature>
<feature type="transmembrane region" description="Helical" evidence="7">
    <location>
        <begin position="227"/>
        <end position="249"/>
    </location>
</feature>
<keyword evidence="10" id="KW-1185">Reference proteome</keyword>
<evidence type="ECO:0000256" key="2">
    <source>
        <dbReference type="ARBA" id="ARBA00010425"/>
    </source>
</evidence>
<protein>
    <recommendedName>
        <fullName evidence="7">GDP-mannose transporter</fullName>
        <shortName evidence="7">GMT</shortName>
    </recommendedName>
</protein>
<name>A0A1J7J0W6_9PEZI</name>
<feature type="transmembrane region" description="Helical" evidence="7">
    <location>
        <begin position="351"/>
        <end position="369"/>
    </location>
</feature>
<comment type="subcellular location">
    <subcellularLocation>
        <location evidence="7">Golgi apparatus membrane</location>
        <topology evidence="7">Multi-pass membrane protein</topology>
    </subcellularLocation>
    <subcellularLocation>
        <location evidence="7">Cytoplasmic vesicle membrane</location>
        <topology evidence="7">Multi-pass membrane protein</topology>
    </subcellularLocation>
    <subcellularLocation>
        <location evidence="7">Endoplasmic reticulum membrane</location>
        <topology evidence="7">Multi-pass membrane protein</topology>
    </subcellularLocation>
</comment>